<dbReference type="Pfam" id="PF12146">
    <property type="entry name" value="Hydrolase_4"/>
    <property type="match status" value="1"/>
</dbReference>
<evidence type="ECO:0000256" key="1">
    <source>
        <dbReference type="SAM" id="MobiDB-lite"/>
    </source>
</evidence>
<organism evidence="3 4">
    <name type="scientific">Cutibacterium modestum</name>
    <dbReference type="NCBI Taxonomy" id="2559073"/>
    <lineage>
        <taxon>Bacteria</taxon>
        <taxon>Bacillati</taxon>
        <taxon>Actinomycetota</taxon>
        <taxon>Actinomycetes</taxon>
        <taxon>Propionibacteriales</taxon>
        <taxon>Propionibacteriaceae</taxon>
        <taxon>Cutibacterium</taxon>
    </lineage>
</organism>
<evidence type="ECO:0000259" key="2">
    <source>
        <dbReference type="Pfam" id="PF12146"/>
    </source>
</evidence>
<feature type="compositionally biased region" description="Basic and acidic residues" evidence="1">
    <location>
        <begin position="79"/>
        <end position="93"/>
    </location>
</feature>
<dbReference type="SUPFAM" id="SSF53474">
    <property type="entry name" value="alpha/beta-Hydrolases"/>
    <property type="match status" value="1"/>
</dbReference>
<reference evidence="3" key="1">
    <citation type="submission" date="2021-06" db="EMBL/GenBank/DDBJ databases">
        <title>Genome sequence of Cutibacterium modestum strain KB17-24694.</title>
        <authorList>
            <person name="Dekio I."/>
            <person name="Asahina A."/>
            <person name="Nishida M."/>
        </authorList>
    </citation>
    <scope>NUCLEOTIDE SEQUENCE</scope>
    <source>
        <strain evidence="3">KB17-24694</strain>
    </source>
</reference>
<protein>
    <recommendedName>
        <fullName evidence="2">Serine aminopeptidase S33 domain-containing protein</fullName>
    </recommendedName>
</protein>
<dbReference type="AlphaFoldDB" id="A0AAD1KQX4"/>
<dbReference type="EMBL" id="AP024747">
    <property type="protein sequence ID" value="BCY25425.1"/>
    <property type="molecule type" value="Genomic_DNA"/>
</dbReference>
<evidence type="ECO:0000313" key="4">
    <source>
        <dbReference type="Proteomes" id="UP000825072"/>
    </source>
</evidence>
<gene>
    <name evidence="3" type="ORF">KB1_14150</name>
</gene>
<dbReference type="Proteomes" id="UP000825072">
    <property type="component" value="Chromosome 1"/>
</dbReference>
<name>A0AAD1KQX4_9ACTN</name>
<dbReference type="InterPro" id="IPR022742">
    <property type="entry name" value="Hydrolase_4"/>
</dbReference>
<dbReference type="Gene3D" id="3.40.50.1820">
    <property type="entry name" value="alpha/beta hydrolase"/>
    <property type="match status" value="1"/>
</dbReference>
<sequence>MVPRGHIDDWNSIFVDTHQLVGIAKKDTPGAKAFLLGHSMGSQAVRGYGITCPNDVDGIISTAGGIGMNRYGNGTPQARGDRGEEPYRGREAR</sequence>
<feature type="domain" description="Serine aminopeptidase S33" evidence="2">
    <location>
        <begin position="4"/>
        <end position="71"/>
    </location>
</feature>
<evidence type="ECO:0000313" key="3">
    <source>
        <dbReference type="EMBL" id="BCY25425.1"/>
    </source>
</evidence>
<dbReference type="InterPro" id="IPR029058">
    <property type="entry name" value="AB_hydrolase_fold"/>
</dbReference>
<proteinExistence type="predicted"/>
<accession>A0AAD1KQX4</accession>
<feature type="region of interest" description="Disordered" evidence="1">
    <location>
        <begin position="68"/>
        <end position="93"/>
    </location>
</feature>